<accession>A0AAD1THK7</accession>
<dbReference type="Proteomes" id="UP001295444">
    <property type="component" value="Chromosome 12"/>
</dbReference>
<feature type="compositionally biased region" description="Polar residues" evidence="1">
    <location>
        <begin position="8"/>
        <end position="20"/>
    </location>
</feature>
<feature type="compositionally biased region" description="Polar residues" evidence="1">
    <location>
        <begin position="30"/>
        <end position="40"/>
    </location>
</feature>
<dbReference type="AlphaFoldDB" id="A0AAD1THK7"/>
<gene>
    <name evidence="2" type="ORF">PECUL_23A043204</name>
</gene>
<evidence type="ECO:0000313" key="3">
    <source>
        <dbReference type="Proteomes" id="UP001295444"/>
    </source>
</evidence>
<protein>
    <submittedName>
        <fullName evidence="2">Uncharacterized protein</fullName>
    </submittedName>
</protein>
<keyword evidence="3" id="KW-1185">Reference proteome</keyword>
<feature type="compositionally biased region" description="Basic and acidic residues" evidence="1">
    <location>
        <begin position="48"/>
        <end position="57"/>
    </location>
</feature>
<reference evidence="2" key="1">
    <citation type="submission" date="2022-03" db="EMBL/GenBank/DDBJ databases">
        <authorList>
            <person name="Alioto T."/>
            <person name="Alioto T."/>
            <person name="Gomez Garrido J."/>
        </authorList>
    </citation>
    <scope>NUCLEOTIDE SEQUENCE</scope>
</reference>
<dbReference type="EMBL" id="OW240923">
    <property type="protein sequence ID" value="CAH2325192.1"/>
    <property type="molecule type" value="Genomic_DNA"/>
</dbReference>
<evidence type="ECO:0000313" key="2">
    <source>
        <dbReference type="EMBL" id="CAH2325192.1"/>
    </source>
</evidence>
<sequence>MAALRPAQDNTTTPACGQKQSAEHRPYLTSPHTILPSSRMESGLGPELESRDGERSPRKSNPFRIPEVGSGERMIEEATYLHFETLMHGPSCFITHWGLLIPISDKSP</sequence>
<proteinExistence type="predicted"/>
<evidence type="ECO:0000256" key="1">
    <source>
        <dbReference type="SAM" id="MobiDB-lite"/>
    </source>
</evidence>
<feature type="region of interest" description="Disordered" evidence="1">
    <location>
        <begin position="1"/>
        <end position="70"/>
    </location>
</feature>
<organism evidence="2 3">
    <name type="scientific">Pelobates cultripes</name>
    <name type="common">Western spadefoot toad</name>
    <dbReference type="NCBI Taxonomy" id="61616"/>
    <lineage>
        <taxon>Eukaryota</taxon>
        <taxon>Metazoa</taxon>
        <taxon>Chordata</taxon>
        <taxon>Craniata</taxon>
        <taxon>Vertebrata</taxon>
        <taxon>Euteleostomi</taxon>
        <taxon>Amphibia</taxon>
        <taxon>Batrachia</taxon>
        <taxon>Anura</taxon>
        <taxon>Pelobatoidea</taxon>
        <taxon>Pelobatidae</taxon>
        <taxon>Pelobates</taxon>
    </lineage>
</organism>
<name>A0AAD1THK7_PELCU</name>